<protein>
    <submittedName>
        <fullName evidence="1">Uncharacterized protein</fullName>
    </submittedName>
</protein>
<comment type="caution">
    <text evidence="1">The sequence shown here is derived from an EMBL/GenBank/DDBJ whole genome shotgun (WGS) entry which is preliminary data.</text>
</comment>
<accession>A0A0F9BFK2</accession>
<name>A0A0F9BFK2_9ZZZZ</name>
<gene>
    <name evidence="1" type="ORF">LCGC14_2795790</name>
</gene>
<reference evidence="1" key="1">
    <citation type="journal article" date="2015" name="Nature">
        <title>Complex archaea that bridge the gap between prokaryotes and eukaryotes.</title>
        <authorList>
            <person name="Spang A."/>
            <person name="Saw J.H."/>
            <person name="Jorgensen S.L."/>
            <person name="Zaremba-Niedzwiedzka K."/>
            <person name="Martijn J."/>
            <person name="Lind A.E."/>
            <person name="van Eijk R."/>
            <person name="Schleper C."/>
            <person name="Guy L."/>
            <person name="Ettema T.J."/>
        </authorList>
    </citation>
    <scope>NUCLEOTIDE SEQUENCE</scope>
</reference>
<dbReference type="EMBL" id="LAZR01052334">
    <property type="protein sequence ID" value="KKK83196.1"/>
    <property type="molecule type" value="Genomic_DNA"/>
</dbReference>
<evidence type="ECO:0000313" key="1">
    <source>
        <dbReference type="EMBL" id="KKK83196.1"/>
    </source>
</evidence>
<sequence>MNRSKERGAVIVTASGYYFAHWACAVVWGIDDSDSYHYVPEFTKDPKHAYVYEDERSARRSLPLVRSKGFIVGGRMAVVA</sequence>
<organism evidence="1">
    <name type="scientific">marine sediment metagenome</name>
    <dbReference type="NCBI Taxonomy" id="412755"/>
    <lineage>
        <taxon>unclassified sequences</taxon>
        <taxon>metagenomes</taxon>
        <taxon>ecological metagenomes</taxon>
    </lineage>
</organism>
<proteinExistence type="predicted"/>
<dbReference type="AlphaFoldDB" id="A0A0F9BFK2"/>